<evidence type="ECO:0000313" key="1">
    <source>
        <dbReference type="EMBL" id="GID42796.1"/>
    </source>
</evidence>
<dbReference type="RefSeq" id="WP_204293410.1">
    <property type="nucleotide sequence ID" value="NZ_BAAAGQ010000008.1"/>
</dbReference>
<dbReference type="Gene3D" id="3.40.50.300">
    <property type="entry name" value="P-loop containing nucleotide triphosphate hydrolases"/>
    <property type="match status" value="1"/>
</dbReference>
<protein>
    <recommendedName>
        <fullName evidence="2">AAA domain-containing protein</fullName>
    </recommendedName>
</protein>
<dbReference type="InterPro" id="IPR027417">
    <property type="entry name" value="P-loop_NTPase"/>
</dbReference>
<comment type="caution">
    <text evidence="1">The sequence shown here is derived from an EMBL/GenBank/DDBJ whole genome shotgun (WGS) entry which is preliminary data.</text>
</comment>
<name>A0ABQ3W6W9_9ACTN</name>
<organism evidence="1">
    <name type="scientific">Actinoplanes campanulatus</name>
    <dbReference type="NCBI Taxonomy" id="113559"/>
    <lineage>
        <taxon>Bacteria</taxon>
        <taxon>Bacillati</taxon>
        <taxon>Actinomycetota</taxon>
        <taxon>Actinomycetes</taxon>
        <taxon>Micromonosporales</taxon>
        <taxon>Micromonosporaceae</taxon>
        <taxon>Actinoplanes</taxon>
    </lineage>
</organism>
<gene>
    <name evidence="1" type="ORF">Aca07nite_00710</name>
</gene>
<evidence type="ECO:0008006" key="2">
    <source>
        <dbReference type="Google" id="ProtNLM"/>
    </source>
</evidence>
<sequence>MRGVIVWINGAFGSGKTTTATLLAERLAGAKLFDPEYVGYMLMPFVKSPTGDFQDLPLWRHLVIETMTGLARQYPHPWVAPMSLINASYRTEILDGIRDSGIEVHEFILTVPEDRLRARIDADEVDVTARQWRQDHVDQALTTFATLTDATLIDGSLPAEQVAEAVLHRLTA</sequence>
<proteinExistence type="predicted"/>
<reference evidence="1" key="1">
    <citation type="submission" date="2021-01" db="EMBL/GenBank/DDBJ databases">
        <title>Whole genome shotgun sequence of Actinoplanes capillaceus NBRC 16408.</title>
        <authorList>
            <person name="Komaki H."/>
            <person name="Tamura T."/>
        </authorList>
    </citation>
    <scope>NUCLEOTIDE SEQUENCE [LARGE SCALE GENOMIC DNA]</scope>
    <source>
        <strain evidence="1">NBRC 16408</strain>
    </source>
</reference>
<dbReference type="SUPFAM" id="SSF52540">
    <property type="entry name" value="P-loop containing nucleoside triphosphate hydrolases"/>
    <property type="match status" value="1"/>
</dbReference>
<accession>A0ABQ3W6W9</accession>
<dbReference type="Pfam" id="PF13671">
    <property type="entry name" value="AAA_33"/>
    <property type="match status" value="1"/>
</dbReference>
<dbReference type="EMBL" id="BOMF01000001">
    <property type="protein sequence ID" value="GID42796.1"/>
    <property type="molecule type" value="Genomic_DNA"/>
</dbReference>